<dbReference type="AlphaFoldDB" id="A0A644YFF5"/>
<organism evidence="1">
    <name type="scientific">bioreactor metagenome</name>
    <dbReference type="NCBI Taxonomy" id="1076179"/>
    <lineage>
        <taxon>unclassified sequences</taxon>
        <taxon>metagenomes</taxon>
        <taxon>ecological metagenomes</taxon>
    </lineage>
</organism>
<sequence length="199" mass="21134">MVDEAVLEGLLRGEPPVAVGVRLDLLQRLAGVLGDELGHLLLRGQQLLGVDLDLGGGATDGTQWLVHQDPAVRQGVALAAAAGAEQELSHRGGHAHGHRGDVVRDPLHGVVDRHACGHRAARGVDVEVDVLLRVLGVQQEHLGADRVRVLVLDLRTQEDDPVRQEGLVDIVRHAEWARAVGGEGASLIHVHDPEPTGPP</sequence>
<dbReference type="EMBL" id="VSSQ01004962">
    <property type="protein sequence ID" value="MPM27315.1"/>
    <property type="molecule type" value="Genomic_DNA"/>
</dbReference>
<comment type="caution">
    <text evidence="1">The sequence shown here is derived from an EMBL/GenBank/DDBJ whole genome shotgun (WGS) entry which is preliminary data.</text>
</comment>
<proteinExistence type="predicted"/>
<evidence type="ECO:0000313" key="1">
    <source>
        <dbReference type="EMBL" id="MPM27315.1"/>
    </source>
</evidence>
<protein>
    <submittedName>
        <fullName evidence="1">Uncharacterized protein</fullName>
    </submittedName>
</protein>
<reference evidence="1" key="1">
    <citation type="submission" date="2019-08" db="EMBL/GenBank/DDBJ databases">
        <authorList>
            <person name="Kucharzyk K."/>
            <person name="Murdoch R.W."/>
            <person name="Higgins S."/>
            <person name="Loffler F."/>
        </authorList>
    </citation>
    <scope>NUCLEOTIDE SEQUENCE</scope>
</reference>
<accession>A0A644YFF5</accession>
<name>A0A644YFF5_9ZZZZ</name>
<gene>
    <name evidence="1" type="ORF">SDC9_73825</name>
</gene>